<dbReference type="Proteomes" id="UP000199421">
    <property type="component" value="Unassembled WGS sequence"/>
</dbReference>
<organism evidence="1 2">
    <name type="scientific">Olivibacter domesticus</name>
    <name type="common">Pseudosphingobacterium domesticum</name>
    <dbReference type="NCBI Taxonomy" id="407022"/>
    <lineage>
        <taxon>Bacteria</taxon>
        <taxon>Pseudomonadati</taxon>
        <taxon>Bacteroidota</taxon>
        <taxon>Sphingobacteriia</taxon>
        <taxon>Sphingobacteriales</taxon>
        <taxon>Sphingobacteriaceae</taxon>
        <taxon>Olivibacter</taxon>
    </lineage>
</organism>
<gene>
    <name evidence="1" type="ORF">SAMN05661044_04607</name>
</gene>
<evidence type="ECO:0000313" key="2">
    <source>
        <dbReference type="Proteomes" id="UP000199421"/>
    </source>
</evidence>
<proteinExistence type="predicted"/>
<name>A0A1H7WRM3_OLID1</name>
<sequence>MILSPQLAAIKMEVQARNIVIRLFFLLLFISVFKNTAIAQQAIKSETQAIEDEIYTSVNKSFRFRWSNVFSKADLRHHFFSLKFLIGPNGCYTDIQPSAEMDTAIFSRSIERVKEELPKDVFKKMKISNTSVVFPVFVFAIPQDTPRFDFDGEKIKENPDTLRYDSTFEKSLSNLWEYERGMRTLHDAIVFPPIIHFIKRGIPDIKMLDPKQLKKKNPFSSNDMPTKLKN</sequence>
<accession>A0A1H7WRM3</accession>
<reference evidence="2" key="1">
    <citation type="submission" date="2016-10" db="EMBL/GenBank/DDBJ databases">
        <authorList>
            <person name="Varghese N."/>
            <person name="Submissions S."/>
        </authorList>
    </citation>
    <scope>NUCLEOTIDE SEQUENCE [LARGE SCALE GENOMIC DNA]</scope>
    <source>
        <strain evidence="2">DSM 18733</strain>
    </source>
</reference>
<protein>
    <submittedName>
        <fullName evidence="1">Uncharacterized protein</fullName>
    </submittedName>
</protein>
<dbReference type="EMBL" id="FOAF01000009">
    <property type="protein sequence ID" value="SEM23557.1"/>
    <property type="molecule type" value="Genomic_DNA"/>
</dbReference>
<dbReference type="AlphaFoldDB" id="A0A1H7WRM3"/>
<evidence type="ECO:0000313" key="1">
    <source>
        <dbReference type="EMBL" id="SEM23557.1"/>
    </source>
</evidence>
<keyword evidence="2" id="KW-1185">Reference proteome</keyword>